<evidence type="ECO:0000313" key="4">
    <source>
        <dbReference type="Proteomes" id="UP001559623"/>
    </source>
</evidence>
<sequence>MPMFKKSMLVLLALVALAAGGAVFYGYHTQEEAVSLDAGDVVGMETQEIVVYVSGAVNRPGIVRLAEGARAKDAVDACGGFLPTADANGVNLAQKLKDGMQVKVPEKILPPAGVPQGETALQAGGTRGGASAVMPDGRININIADEKDLDKLPGIGPAMAKRIIEYRTENGAFQAPEEIKRVKGIGDAKYEKMKDKIAL</sequence>
<evidence type="ECO:0000256" key="1">
    <source>
        <dbReference type="SAM" id="SignalP"/>
    </source>
</evidence>
<keyword evidence="1" id="KW-0732">Signal</keyword>
<dbReference type="InterPro" id="IPR003583">
    <property type="entry name" value="Hlx-hairpin-Hlx_DNA-bd_motif"/>
</dbReference>
<organism evidence="3 4">
    <name type="scientific">Selenomonas sputigena</name>
    <dbReference type="NCBI Taxonomy" id="69823"/>
    <lineage>
        <taxon>Bacteria</taxon>
        <taxon>Bacillati</taxon>
        <taxon>Bacillota</taxon>
        <taxon>Negativicutes</taxon>
        <taxon>Selenomonadales</taxon>
        <taxon>Selenomonadaceae</taxon>
        <taxon>Selenomonas</taxon>
    </lineage>
</organism>
<name>A0ABV3X2Q6_9FIRM</name>
<dbReference type="PANTHER" id="PTHR21180:SF32">
    <property type="entry name" value="ENDONUCLEASE_EXONUCLEASE_PHOSPHATASE FAMILY DOMAIN-CONTAINING PROTEIN 1"/>
    <property type="match status" value="1"/>
</dbReference>
<proteinExistence type="predicted"/>
<dbReference type="InterPro" id="IPR019554">
    <property type="entry name" value="Soluble_ligand-bd"/>
</dbReference>
<evidence type="ECO:0000259" key="2">
    <source>
        <dbReference type="SMART" id="SM00278"/>
    </source>
</evidence>
<dbReference type="SUPFAM" id="SSF47781">
    <property type="entry name" value="RuvA domain 2-like"/>
    <property type="match status" value="1"/>
</dbReference>
<dbReference type="RefSeq" id="WP_368846176.1">
    <property type="nucleotide sequence ID" value="NZ_CP194411.1"/>
</dbReference>
<dbReference type="SMART" id="SM00278">
    <property type="entry name" value="HhH1"/>
    <property type="match status" value="2"/>
</dbReference>
<dbReference type="NCBIfam" id="TIGR00426">
    <property type="entry name" value="competence protein ComEA helix-hairpin-helix repeat region"/>
    <property type="match status" value="1"/>
</dbReference>
<feature type="domain" description="Helix-hairpin-helix DNA-binding motif class 1" evidence="2">
    <location>
        <begin position="177"/>
        <end position="196"/>
    </location>
</feature>
<dbReference type="InterPro" id="IPR004509">
    <property type="entry name" value="Competence_ComEA_HhH"/>
</dbReference>
<feature type="chain" id="PRO_5046479405" evidence="1">
    <location>
        <begin position="22"/>
        <end position="199"/>
    </location>
</feature>
<dbReference type="PANTHER" id="PTHR21180">
    <property type="entry name" value="ENDONUCLEASE/EXONUCLEASE/PHOSPHATASE FAMILY DOMAIN-CONTAINING PROTEIN 1"/>
    <property type="match status" value="1"/>
</dbReference>
<dbReference type="EMBL" id="JARVLH010000001">
    <property type="protein sequence ID" value="MEX5284467.1"/>
    <property type="molecule type" value="Genomic_DNA"/>
</dbReference>
<feature type="domain" description="Helix-hairpin-helix DNA-binding motif class 1" evidence="2">
    <location>
        <begin position="147"/>
        <end position="166"/>
    </location>
</feature>
<dbReference type="InterPro" id="IPR010994">
    <property type="entry name" value="RuvA_2-like"/>
</dbReference>
<dbReference type="Pfam" id="PF12836">
    <property type="entry name" value="HHH_3"/>
    <property type="match status" value="1"/>
</dbReference>
<protein>
    <submittedName>
        <fullName evidence="3">Helix-hairpin-helix domain-containing protein</fullName>
    </submittedName>
</protein>
<feature type="signal peptide" evidence="1">
    <location>
        <begin position="1"/>
        <end position="21"/>
    </location>
</feature>
<keyword evidence="4" id="KW-1185">Reference proteome</keyword>
<gene>
    <name evidence="3" type="ORF">QCO44_02245</name>
</gene>
<dbReference type="Gene3D" id="3.10.560.10">
    <property type="entry name" value="Outer membrane lipoprotein wza domain like"/>
    <property type="match status" value="1"/>
</dbReference>
<dbReference type="Proteomes" id="UP001559623">
    <property type="component" value="Unassembled WGS sequence"/>
</dbReference>
<dbReference type="InterPro" id="IPR051675">
    <property type="entry name" value="Endo/Exo/Phosphatase_dom_1"/>
</dbReference>
<accession>A0ABV3X2Q6</accession>
<evidence type="ECO:0000313" key="3">
    <source>
        <dbReference type="EMBL" id="MEX5284467.1"/>
    </source>
</evidence>
<comment type="caution">
    <text evidence="3">The sequence shown here is derived from an EMBL/GenBank/DDBJ whole genome shotgun (WGS) entry which is preliminary data.</text>
</comment>
<dbReference type="Gene3D" id="1.10.150.320">
    <property type="entry name" value="Photosystem II 12 kDa extrinsic protein"/>
    <property type="match status" value="1"/>
</dbReference>
<reference evidence="3 4" key="1">
    <citation type="submission" date="2023-04" db="EMBL/GenBank/DDBJ databases">
        <title>Genome Sequence of Selenomonas sputigena ATCC 33150.</title>
        <authorList>
            <person name="Miller D.P."/>
            <person name="Anvari S."/>
            <person name="Polson S.W."/>
            <person name="Macdonald M."/>
            <person name="Mcdowell J.V."/>
        </authorList>
    </citation>
    <scope>NUCLEOTIDE SEQUENCE [LARGE SCALE GENOMIC DNA]</scope>
    <source>
        <strain evidence="3 4">ATCC 33150</strain>
    </source>
</reference>
<dbReference type="Pfam" id="PF10531">
    <property type="entry name" value="SLBB"/>
    <property type="match status" value="1"/>
</dbReference>